<organism evidence="2 3">
    <name type="scientific">Streptomyces yaizuensis</name>
    <dbReference type="NCBI Taxonomy" id="2989713"/>
    <lineage>
        <taxon>Bacteria</taxon>
        <taxon>Bacillati</taxon>
        <taxon>Actinomycetota</taxon>
        <taxon>Actinomycetes</taxon>
        <taxon>Kitasatosporales</taxon>
        <taxon>Streptomycetaceae</taxon>
        <taxon>Streptomyces</taxon>
    </lineage>
</organism>
<feature type="domain" description="DUF397" evidence="1">
    <location>
        <begin position="11"/>
        <end position="66"/>
    </location>
</feature>
<evidence type="ECO:0000259" key="1">
    <source>
        <dbReference type="Pfam" id="PF04149"/>
    </source>
</evidence>
<gene>
    <name evidence="2" type="ORF">SYYSPA8_33675</name>
</gene>
<dbReference type="InterPro" id="IPR007278">
    <property type="entry name" value="DUF397"/>
</dbReference>
<keyword evidence="3" id="KW-1185">Reference proteome</keyword>
<evidence type="ECO:0000313" key="2">
    <source>
        <dbReference type="EMBL" id="GLF99354.1"/>
    </source>
</evidence>
<dbReference type="Proteomes" id="UP001291653">
    <property type="component" value="Unassembled WGS sequence"/>
</dbReference>
<dbReference type="RefSeq" id="WP_323451293.1">
    <property type="nucleotide sequence ID" value="NZ_BSBI01000019.1"/>
</dbReference>
<proteinExistence type="predicted"/>
<reference evidence="2 3" key="1">
    <citation type="submission" date="2022-10" db="EMBL/GenBank/DDBJ databases">
        <title>Draft genome sequence of Streptomyces sp. YSPA8.</title>
        <authorList>
            <person name="Moriuchi R."/>
            <person name="Dohra H."/>
            <person name="Yamamura H."/>
            <person name="Kodani S."/>
        </authorList>
    </citation>
    <scope>NUCLEOTIDE SEQUENCE [LARGE SCALE GENOMIC DNA]</scope>
    <source>
        <strain evidence="2 3">YSPA8</strain>
    </source>
</reference>
<protein>
    <submittedName>
        <fullName evidence="2">DUF397 domain-containing protein</fullName>
    </submittedName>
</protein>
<name>A0ABQ5P9U2_9ACTN</name>
<accession>A0ABQ5P9U2</accession>
<dbReference type="EMBL" id="BSBI01000019">
    <property type="protein sequence ID" value="GLF99354.1"/>
    <property type="molecule type" value="Genomic_DNA"/>
</dbReference>
<dbReference type="Pfam" id="PF04149">
    <property type="entry name" value="DUF397"/>
    <property type="match status" value="1"/>
</dbReference>
<sequence>MINNPDLGAVDWVRSSYSGPNGGECIEWAPSYASAHGIVPVRDSKHPTGPVLTLSTHAFAGLVALARSTEL</sequence>
<comment type="caution">
    <text evidence="2">The sequence shown here is derived from an EMBL/GenBank/DDBJ whole genome shotgun (WGS) entry which is preliminary data.</text>
</comment>
<evidence type="ECO:0000313" key="3">
    <source>
        <dbReference type="Proteomes" id="UP001291653"/>
    </source>
</evidence>